<evidence type="ECO:0000313" key="5">
    <source>
        <dbReference type="Proteomes" id="UP001642409"/>
    </source>
</evidence>
<dbReference type="InterPro" id="IPR041677">
    <property type="entry name" value="DNA2/NAM7_AAA_11"/>
</dbReference>
<protein>
    <submittedName>
        <fullName evidence="3">AAA domain-containing protein</fullName>
    </submittedName>
    <submittedName>
        <fullName evidence="4">AAA_domain-containing protein</fullName>
    </submittedName>
</protein>
<dbReference type="PANTHER" id="PTHR10887">
    <property type="entry name" value="DNA2/NAM7 HELICASE FAMILY"/>
    <property type="match status" value="1"/>
</dbReference>
<dbReference type="SUPFAM" id="SSF52540">
    <property type="entry name" value="P-loop containing nucleoside triphosphate hydrolases"/>
    <property type="match status" value="1"/>
</dbReference>
<dbReference type="Pfam" id="PF13087">
    <property type="entry name" value="AAA_12"/>
    <property type="match status" value="1"/>
</dbReference>
<proteinExistence type="predicted"/>
<gene>
    <name evidence="3" type="ORF">HINF_LOCUS16739</name>
    <name evidence="4" type="ORF">HINF_LOCUS19023</name>
</gene>
<dbReference type="AlphaFoldDB" id="A0AA86TU91"/>
<dbReference type="Pfam" id="PF13086">
    <property type="entry name" value="AAA_11"/>
    <property type="match status" value="2"/>
</dbReference>
<dbReference type="CDD" id="cd18808">
    <property type="entry name" value="SF1_C_Upf1"/>
    <property type="match status" value="1"/>
</dbReference>
<dbReference type="Gene3D" id="3.40.50.300">
    <property type="entry name" value="P-loop containing nucleotide triphosphate hydrolases"/>
    <property type="match status" value="2"/>
</dbReference>
<keyword evidence="5" id="KW-1185">Reference proteome</keyword>
<reference evidence="3" key="1">
    <citation type="submission" date="2023-06" db="EMBL/GenBank/DDBJ databases">
        <authorList>
            <person name="Kurt Z."/>
        </authorList>
    </citation>
    <scope>NUCLEOTIDE SEQUENCE</scope>
</reference>
<name>A0AA86TU91_9EUKA</name>
<dbReference type="InterPro" id="IPR027417">
    <property type="entry name" value="P-loop_NTPase"/>
</dbReference>
<dbReference type="EMBL" id="CAXDID020000049">
    <property type="protein sequence ID" value="CAL6004721.1"/>
    <property type="molecule type" value="Genomic_DNA"/>
</dbReference>
<dbReference type="Proteomes" id="UP001642409">
    <property type="component" value="Unassembled WGS sequence"/>
</dbReference>
<reference evidence="4 5" key="2">
    <citation type="submission" date="2024-07" db="EMBL/GenBank/DDBJ databases">
        <authorList>
            <person name="Akdeniz Z."/>
        </authorList>
    </citation>
    <scope>NUCLEOTIDE SEQUENCE [LARGE SCALE GENOMIC DNA]</scope>
</reference>
<comment type="caution">
    <text evidence="3">The sequence shown here is derived from an EMBL/GenBank/DDBJ whole genome shotgun (WGS) entry which is preliminary data.</text>
</comment>
<dbReference type="GO" id="GO:0004386">
    <property type="term" value="F:helicase activity"/>
    <property type="evidence" value="ECO:0007669"/>
    <property type="project" value="InterPro"/>
</dbReference>
<dbReference type="EMBL" id="CATOUU010000424">
    <property type="protein sequence ID" value="CAI9929094.1"/>
    <property type="molecule type" value="Genomic_DNA"/>
</dbReference>
<evidence type="ECO:0000313" key="4">
    <source>
        <dbReference type="EMBL" id="CAL6004721.1"/>
    </source>
</evidence>
<dbReference type="InterPro" id="IPR041679">
    <property type="entry name" value="DNA2/NAM7-like_C"/>
</dbReference>
<organism evidence="3">
    <name type="scientific">Hexamita inflata</name>
    <dbReference type="NCBI Taxonomy" id="28002"/>
    <lineage>
        <taxon>Eukaryota</taxon>
        <taxon>Metamonada</taxon>
        <taxon>Diplomonadida</taxon>
        <taxon>Hexamitidae</taxon>
        <taxon>Hexamitinae</taxon>
        <taxon>Hexamita</taxon>
    </lineage>
</organism>
<feature type="domain" description="DNA2/NAM7 helicase helicase" evidence="1">
    <location>
        <begin position="713"/>
        <end position="784"/>
    </location>
</feature>
<accession>A0AA86TU91</accession>
<dbReference type="PANTHER" id="PTHR10887:SF495">
    <property type="entry name" value="HELICASE SENATAXIN ISOFORM X1-RELATED"/>
    <property type="match status" value="1"/>
</dbReference>
<evidence type="ECO:0000313" key="3">
    <source>
        <dbReference type="EMBL" id="CAI9929094.1"/>
    </source>
</evidence>
<sequence>MNEVEIYKCAWILLIVRIKQNNPNMSIYEDVIEAYFNLDDDHAMKVKIHNFINPNKEYIPKQIPEQPVYILQQQKCRSKRLGYSALVQTILSSSKEKKTIELQMFATVFMNQLINDLQTQFLLQSEFVTMTEEDMPVWRLIMNFNLKLEPTSFNRRLLYYLSAVIYTNIMYVEDSARLNTDTYIQSFTNIFTLTLKNHTDTNNWRLECKFMFELIIVLLSQTTTESAKKVLETLNKISAKFNPDFNITKLMLQLRHKYKGNEYFTLFTEDIVQYMIQIINARKLQAENTNKIESFTIDEKIYQQTNFTFIHRFYAGYCFTPHTLLQQYNYATYFMTQLQCLKADIITSIISDLQRDLNTKQILNIKENLFNCNSIKTNQYSKDIDFIIIFNMQNNELSDFNICQLTAQDNKFQVDKQLKDGQYLYVFVHPSIKAHIQIFQSLIDSFTNEMKNNKFELSLNKCAHKPMNVLINKDFKFERKKIKENFALNFCNTVDPQTINILKRTLQNDSIVYENNKLTINFDVFKQNVINEFIRPLLPSQLSCLIHSQVNDLLLIIGPPGSGKTYTTVQIVRNFLLQLSQPFFEQQPTPIHKQFQETYNIKLVQKIHSLFKNKPAHQIVLVAHSNNAVDQMADSLLHNFPLINPFIFRIGSTQLLNDFTVNGYINQVFDDLVEMELIKPLKDEKPSLYTIFQVMKGNLLLFADILEHFQSVQTLQTALFASASIVVGTTTVIQQIYKHLPLQPIIIVEEAARMAEYNLALVFALQPAKIILIGDVMQLPPLVKDQILENESGMSQSLFFKLIQKVPNVIVLDQQKRVPTQICDLYRNIYSKYLPLNLRTQIQDFKPRFIEGCLNYIHVNGQFYNETNQQEASEIIKLLQDLQCKQFNSTEISVLALYKSQAKLIQSQTDVKCYTVDEYQGLENQCIVFSLTTTKPSRFANDLNRHLVAFSRCLQQMWVVGNIYQFNNEIIQNLIEYDNQQQNALKQKQQK</sequence>
<evidence type="ECO:0000259" key="1">
    <source>
        <dbReference type="Pfam" id="PF13086"/>
    </source>
</evidence>
<feature type="domain" description="DNA2/NAM7 helicase helicase" evidence="1">
    <location>
        <begin position="551"/>
        <end position="654"/>
    </location>
</feature>
<evidence type="ECO:0000259" key="2">
    <source>
        <dbReference type="Pfam" id="PF13087"/>
    </source>
</evidence>
<dbReference type="InterPro" id="IPR047187">
    <property type="entry name" value="SF1_C_Upf1"/>
</dbReference>
<dbReference type="InterPro" id="IPR045055">
    <property type="entry name" value="DNA2/NAM7-like"/>
</dbReference>
<feature type="domain" description="DNA2/NAM7 helicase-like C-terminal" evidence="2">
    <location>
        <begin position="794"/>
        <end position="962"/>
    </location>
</feature>